<comment type="caution">
    <text evidence="7">The sequence shown here is derived from an EMBL/GenBank/DDBJ whole genome shotgun (WGS) entry which is preliminary data.</text>
</comment>
<dbReference type="InterPro" id="IPR052185">
    <property type="entry name" value="IPC_Synthase-Related"/>
</dbReference>
<dbReference type="PANTHER" id="PTHR31310">
    <property type="match status" value="1"/>
</dbReference>
<evidence type="ECO:0000259" key="6">
    <source>
        <dbReference type="Pfam" id="PF14378"/>
    </source>
</evidence>
<evidence type="ECO:0000313" key="7">
    <source>
        <dbReference type="EMBL" id="NHC12877.1"/>
    </source>
</evidence>
<protein>
    <submittedName>
        <fullName evidence="7">Inositol phosphorylceramide synthase</fullName>
    </submittedName>
</protein>
<feature type="transmembrane region" description="Helical" evidence="5">
    <location>
        <begin position="116"/>
        <end position="133"/>
    </location>
</feature>
<keyword evidence="8" id="KW-1185">Reference proteome</keyword>
<dbReference type="CDD" id="cd03386">
    <property type="entry name" value="PAP2_Aur1_like"/>
    <property type="match status" value="1"/>
</dbReference>
<keyword evidence="4 5" id="KW-0472">Membrane</keyword>
<sequence>MTAVVGAVRGAGRRVPQGARELLLVAVLLAVYKFGRLLSAESVATAKQNAYAILHLEKALRLPQEAWAQSLALGSPDLVQLANRYYAWVHFPAAAAMLLGLWFFARPNYFWIRRVMATMTMVALVLHVVLPLAPPRMLPGFVDTGLYYNESVYSSPTAAALANQYAAMPSLHVGWAIIVAAAVIATFGSRWRYLVLAHPAITLVVVVVTANHYWLDALVAAALFAVSFALVGPRGVLVRRKADYAVAA</sequence>
<feature type="transmembrane region" description="Helical" evidence="5">
    <location>
        <begin position="22"/>
        <end position="39"/>
    </location>
</feature>
<dbReference type="Proteomes" id="UP000800981">
    <property type="component" value="Unassembled WGS sequence"/>
</dbReference>
<organism evidence="7 8">
    <name type="scientific">Motilibacter deserti</name>
    <dbReference type="NCBI Taxonomy" id="2714956"/>
    <lineage>
        <taxon>Bacteria</taxon>
        <taxon>Bacillati</taxon>
        <taxon>Actinomycetota</taxon>
        <taxon>Actinomycetes</taxon>
        <taxon>Motilibacterales</taxon>
        <taxon>Motilibacteraceae</taxon>
        <taxon>Motilibacter</taxon>
    </lineage>
</organism>
<feature type="domain" description="Inositolphosphotransferase Aur1/Ipt1" evidence="6">
    <location>
        <begin position="52"/>
        <end position="230"/>
    </location>
</feature>
<reference evidence="7 8" key="1">
    <citation type="submission" date="2020-03" db="EMBL/GenBank/DDBJ databases">
        <title>Two novel Motilibacter sp.</title>
        <authorList>
            <person name="Liu S."/>
        </authorList>
    </citation>
    <scope>NUCLEOTIDE SEQUENCE [LARGE SCALE GENOMIC DNA]</scope>
    <source>
        <strain evidence="7 8">E257</strain>
    </source>
</reference>
<gene>
    <name evidence="7" type="ORF">G9H71_03690</name>
</gene>
<evidence type="ECO:0000256" key="3">
    <source>
        <dbReference type="ARBA" id="ARBA00022989"/>
    </source>
</evidence>
<comment type="subcellular location">
    <subcellularLocation>
        <location evidence="1">Membrane</location>
        <topology evidence="1">Multi-pass membrane protein</topology>
    </subcellularLocation>
</comment>
<dbReference type="EMBL" id="JAANNP010000001">
    <property type="protein sequence ID" value="NHC12877.1"/>
    <property type="molecule type" value="Genomic_DNA"/>
</dbReference>
<keyword evidence="2 5" id="KW-0812">Transmembrane</keyword>
<evidence type="ECO:0000313" key="8">
    <source>
        <dbReference type="Proteomes" id="UP000800981"/>
    </source>
</evidence>
<evidence type="ECO:0000256" key="2">
    <source>
        <dbReference type="ARBA" id="ARBA00022692"/>
    </source>
</evidence>
<evidence type="ECO:0000256" key="1">
    <source>
        <dbReference type="ARBA" id="ARBA00004141"/>
    </source>
</evidence>
<dbReference type="RefSeq" id="WP_166277960.1">
    <property type="nucleotide sequence ID" value="NZ_JAANNP010000001.1"/>
</dbReference>
<proteinExistence type="predicted"/>
<dbReference type="InterPro" id="IPR026841">
    <property type="entry name" value="Aur1/Ipt1"/>
</dbReference>
<feature type="transmembrane region" description="Helical" evidence="5">
    <location>
        <begin position="165"/>
        <end position="184"/>
    </location>
</feature>
<dbReference type="PANTHER" id="PTHR31310:SF7">
    <property type="entry name" value="PA-PHOSPHATASE RELATED-FAMILY PROTEIN DDB_G0268928"/>
    <property type="match status" value="1"/>
</dbReference>
<evidence type="ECO:0000256" key="5">
    <source>
        <dbReference type="SAM" id="Phobius"/>
    </source>
</evidence>
<dbReference type="Pfam" id="PF14378">
    <property type="entry name" value="PAP2_3"/>
    <property type="match status" value="1"/>
</dbReference>
<keyword evidence="3 5" id="KW-1133">Transmembrane helix</keyword>
<feature type="transmembrane region" description="Helical" evidence="5">
    <location>
        <begin position="191"/>
        <end position="208"/>
    </location>
</feature>
<feature type="transmembrane region" description="Helical" evidence="5">
    <location>
        <begin position="85"/>
        <end position="104"/>
    </location>
</feature>
<evidence type="ECO:0000256" key="4">
    <source>
        <dbReference type="ARBA" id="ARBA00023136"/>
    </source>
</evidence>
<feature type="transmembrane region" description="Helical" evidence="5">
    <location>
        <begin position="214"/>
        <end position="231"/>
    </location>
</feature>
<accession>A0ABX0GQ92</accession>
<name>A0ABX0GQ92_9ACTN</name>